<proteinExistence type="predicted"/>
<name>A0A4Z2J9R5_9TELE</name>
<reference evidence="1 2" key="1">
    <citation type="submission" date="2019-03" db="EMBL/GenBank/DDBJ databases">
        <title>First draft genome of Liparis tanakae, snailfish: a comprehensive survey of snailfish specific genes.</title>
        <authorList>
            <person name="Kim W."/>
            <person name="Song I."/>
            <person name="Jeong J.-H."/>
            <person name="Kim D."/>
            <person name="Kim S."/>
            <person name="Ryu S."/>
            <person name="Song J.Y."/>
            <person name="Lee S.K."/>
        </authorList>
    </citation>
    <scope>NUCLEOTIDE SEQUENCE [LARGE SCALE GENOMIC DNA]</scope>
    <source>
        <tissue evidence="1">Muscle</tissue>
    </source>
</reference>
<comment type="caution">
    <text evidence="1">The sequence shown here is derived from an EMBL/GenBank/DDBJ whole genome shotgun (WGS) entry which is preliminary data.</text>
</comment>
<accession>A0A4Z2J9R5</accession>
<dbReference type="Proteomes" id="UP000314294">
    <property type="component" value="Unassembled WGS sequence"/>
</dbReference>
<dbReference type="AlphaFoldDB" id="A0A4Z2J9R5"/>
<keyword evidence="2" id="KW-1185">Reference proteome</keyword>
<evidence type="ECO:0000313" key="1">
    <source>
        <dbReference type="EMBL" id="TNN86966.1"/>
    </source>
</evidence>
<sequence>MGEVLRLELLLLQGGRQNGERLRCPAVNLRVEPHNHTPGKRGPQTRLHRLPTCDTGWKMRLSGSSTALGAEKLQCQSYIIYGIYELQFNPRPLRNTNTSQGF</sequence>
<organism evidence="1 2">
    <name type="scientific">Liparis tanakae</name>
    <name type="common">Tanaka's snailfish</name>
    <dbReference type="NCBI Taxonomy" id="230148"/>
    <lineage>
        <taxon>Eukaryota</taxon>
        <taxon>Metazoa</taxon>
        <taxon>Chordata</taxon>
        <taxon>Craniata</taxon>
        <taxon>Vertebrata</taxon>
        <taxon>Euteleostomi</taxon>
        <taxon>Actinopterygii</taxon>
        <taxon>Neopterygii</taxon>
        <taxon>Teleostei</taxon>
        <taxon>Neoteleostei</taxon>
        <taxon>Acanthomorphata</taxon>
        <taxon>Eupercaria</taxon>
        <taxon>Perciformes</taxon>
        <taxon>Cottioidei</taxon>
        <taxon>Cottales</taxon>
        <taxon>Liparidae</taxon>
        <taxon>Liparis</taxon>
    </lineage>
</organism>
<dbReference type="EMBL" id="SRLO01000012">
    <property type="protein sequence ID" value="TNN86966.1"/>
    <property type="molecule type" value="Genomic_DNA"/>
</dbReference>
<evidence type="ECO:0000313" key="2">
    <source>
        <dbReference type="Proteomes" id="UP000314294"/>
    </source>
</evidence>
<gene>
    <name evidence="1" type="ORF">EYF80_002721</name>
</gene>
<protein>
    <submittedName>
        <fullName evidence="1">Uncharacterized protein</fullName>
    </submittedName>
</protein>